<dbReference type="Proteomes" id="UP000095657">
    <property type="component" value="Unassembled WGS sequence"/>
</dbReference>
<dbReference type="EMBL" id="CZAI01000001">
    <property type="protein sequence ID" value="CUO53692.1"/>
    <property type="molecule type" value="Genomic_DNA"/>
</dbReference>
<name>A0A174FTR8_9BACE</name>
<evidence type="ECO:0000313" key="1">
    <source>
        <dbReference type="EMBL" id="CUO53692.1"/>
    </source>
</evidence>
<dbReference type="AlphaFoldDB" id="A0A174FTR8"/>
<reference evidence="3 4" key="1">
    <citation type="submission" date="2015-09" db="EMBL/GenBank/DDBJ databases">
        <authorList>
            <consortium name="Pathogen Informatics"/>
        </authorList>
    </citation>
    <scope>NUCLEOTIDE SEQUENCE [LARGE SCALE GENOMIC DNA]</scope>
    <source>
        <strain evidence="1 3">2789STDY5834880</strain>
        <strain evidence="2 4">2789STDY5834946</strain>
    </source>
</reference>
<accession>A0A174FTR8</accession>
<dbReference type="EMBL" id="CZBL01000001">
    <property type="protein sequence ID" value="CUP41855.1"/>
    <property type="molecule type" value="Genomic_DNA"/>
</dbReference>
<dbReference type="STRING" id="47678.ERS852494_00128"/>
<gene>
    <name evidence="1" type="ORF">ERS852494_00128</name>
    <name evidence="2" type="ORF">ERS852558_00162</name>
</gene>
<proteinExistence type="predicted"/>
<organism evidence="1 3">
    <name type="scientific">Bacteroides caccae</name>
    <dbReference type="NCBI Taxonomy" id="47678"/>
    <lineage>
        <taxon>Bacteria</taxon>
        <taxon>Pseudomonadati</taxon>
        <taxon>Bacteroidota</taxon>
        <taxon>Bacteroidia</taxon>
        <taxon>Bacteroidales</taxon>
        <taxon>Bacteroidaceae</taxon>
        <taxon>Bacteroides</taxon>
    </lineage>
</organism>
<evidence type="ECO:0000313" key="3">
    <source>
        <dbReference type="Proteomes" id="UP000095657"/>
    </source>
</evidence>
<sequence length="29" mass="3346">MATKHFSWSSAFSILLLEDTDTFPYVPKI</sequence>
<protein>
    <submittedName>
        <fullName evidence="1">Uncharacterized protein</fullName>
    </submittedName>
</protein>
<evidence type="ECO:0000313" key="4">
    <source>
        <dbReference type="Proteomes" id="UP000095725"/>
    </source>
</evidence>
<evidence type="ECO:0000313" key="2">
    <source>
        <dbReference type="EMBL" id="CUP41855.1"/>
    </source>
</evidence>
<dbReference type="Proteomes" id="UP000095725">
    <property type="component" value="Unassembled WGS sequence"/>
</dbReference>